<feature type="coiled-coil region" evidence="1">
    <location>
        <begin position="5"/>
        <end position="32"/>
    </location>
</feature>
<organism evidence="3 4">
    <name type="scientific">Haemaphysalis longicornis</name>
    <name type="common">Bush tick</name>
    <dbReference type="NCBI Taxonomy" id="44386"/>
    <lineage>
        <taxon>Eukaryota</taxon>
        <taxon>Metazoa</taxon>
        <taxon>Ecdysozoa</taxon>
        <taxon>Arthropoda</taxon>
        <taxon>Chelicerata</taxon>
        <taxon>Arachnida</taxon>
        <taxon>Acari</taxon>
        <taxon>Parasitiformes</taxon>
        <taxon>Ixodida</taxon>
        <taxon>Ixodoidea</taxon>
        <taxon>Ixodidae</taxon>
        <taxon>Haemaphysalinae</taxon>
        <taxon>Haemaphysalis</taxon>
    </lineage>
</organism>
<feature type="domain" description="Transposable element P transposase-like RNase H" evidence="2">
    <location>
        <begin position="110"/>
        <end position="245"/>
    </location>
</feature>
<evidence type="ECO:0000313" key="4">
    <source>
        <dbReference type="Proteomes" id="UP000821853"/>
    </source>
</evidence>
<name>A0A9J6GTY1_HAELO</name>
<reference evidence="3 4" key="1">
    <citation type="journal article" date="2020" name="Cell">
        <title>Large-Scale Comparative Analyses of Tick Genomes Elucidate Their Genetic Diversity and Vector Capacities.</title>
        <authorList>
            <consortium name="Tick Genome and Microbiome Consortium (TIGMIC)"/>
            <person name="Jia N."/>
            <person name="Wang J."/>
            <person name="Shi W."/>
            <person name="Du L."/>
            <person name="Sun Y."/>
            <person name="Zhan W."/>
            <person name="Jiang J.F."/>
            <person name="Wang Q."/>
            <person name="Zhang B."/>
            <person name="Ji P."/>
            <person name="Bell-Sakyi L."/>
            <person name="Cui X.M."/>
            <person name="Yuan T.T."/>
            <person name="Jiang B.G."/>
            <person name="Yang W.F."/>
            <person name="Lam T.T."/>
            <person name="Chang Q.C."/>
            <person name="Ding S.J."/>
            <person name="Wang X.J."/>
            <person name="Zhu J.G."/>
            <person name="Ruan X.D."/>
            <person name="Zhao L."/>
            <person name="Wei J.T."/>
            <person name="Ye R.Z."/>
            <person name="Que T.C."/>
            <person name="Du C.H."/>
            <person name="Zhou Y.H."/>
            <person name="Cheng J.X."/>
            <person name="Dai P.F."/>
            <person name="Guo W.B."/>
            <person name="Han X.H."/>
            <person name="Huang E.J."/>
            <person name="Li L.F."/>
            <person name="Wei W."/>
            <person name="Gao Y.C."/>
            <person name="Liu J.Z."/>
            <person name="Shao H.Z."/>
            <person name="Wang X."/>
            <person name="Wang C.C."/>
            <person name="Yang T.C."/>
            <person name="Huo Q.B."/>
            <person name="Li W."/>
            <person name="Chen H.Y."/>
            <person name="Chen S.E."/>
            <person name="Zhou L.G."/>
            <person name="Ni X.B."/>
            <person name="Tian J.H."/>
            <person name="Sheng Y."/>
            <person name="Liu T."/>
            <person name="Pan Y.S."/>
            <person name="Xia L.Y."/>
            <person name="Li J."/>
            <person name="Zhao F."/>
            <person name="Cao W.C."/>
        </authorList>
    </citation>
    <scope>NUCLEOTIDE SEQUENCE [LARGE SCALE GENOMIC DNA]</scope>
    <source>
        <strain evidence="3">HaeL-2018</strain>
    </source>
</reference>
<gene>
    <name evidence="3" type="ORF">HPB48_014518</name>
</gene>
<dbReference type="AlphaFoldDB" id="A0A9J6GTY1"/>
<evidence type="ECO:0000259" key="2">
    <source>
        <dbReference type="Pfam" id="PF21787"/>
    </source>
</evidence>
<keyword evidence="1" id="KW-0175">Coiled coil</keyword>
<accession>A0A9J6GTY1</accession>
<dbReference type="InterPro" id="IPR048365">
    <property type="entry name" value="TNP-like_RNaseH_N"/>
</dbReference>
<sequence length="265" mass="29618">MRRKAIRATSRREQMKEELVLMKRQLSAVTEAIDSTLRVLPSRHQLAFKTAVMAAKAKSKNGRRYDAQWLMTCLLLHISSPMSYTLIADMQLLPLPSKTRLRQVIKGIPCKYGFHQVGLNSMKGHFSDKSHLRRQGVLLLHEIKLKQGVSFNKASCKIDGFVDYGEVAAPSFNQLADHALALMFVPLFEDCVQPVASFATRGAAPGNVLAELVMSAVLELQKNNASVLAVIRDGAGNNKSMWSQLAVSGKLDAFQHFIEHLWERF</sequence>
<evidence type="ECO:0000256" key="1">
    <source>
        <dbReference type="SAM" id="Coils"/>
    </source>
</evidence>
<dbReference type="EMBL" id="JABSTR010000009">
    <property type="protein sequence ID" value="KAH9378651.1"/>
    <property type="molecule type" value="Genomic_DNA"/>
</dbReference>
<evidence type="ECO:0000313" key="3">
    <source>
        <dbReference type="EMBL" id="KAH9378651.1"/>
    </source>
</evidence>
<dbReference type="Pfam" id="PF21787">
    <property type="entry name" value="TNP-like_RNaseH_N"/>
    <property type="match status" value="1"/>
</dbReference>
<keyword evidence="4" id="KW-1185">Reference proteome</keyword>
<comment type="caution">
    <text evidence="3">The sequence shown here is derived from an EMBL/GenBank/DDBJ whole genome shotgun (WGS) entry which is preliminary data.</text>
</comment>
<dbReference type="OrthoDB" id="6485473at2759"/>
<proteinExistence type="predicted"/>
<dbReference type="OMA" id="NTCKHIT"/>
<dbReference type="VEuPathDB" id="VectorBase:HLOH_063647"/>
<dbReference type="Proteomes" id="UP000821853">
    <property type="component" value="Unassembled WGS sequence"/>
</dbReference>
<protein>
    <recommendedName>
        <fullName evidence="2">Transposable element P transposase-like RNase H domain-containing protein</fullName>
    </recommendedName>
</protein>